<evidence type="ECO:0000313" key="4">
    <source>
        <dbReference type="EMBL" id="MBB6073146.1"/>
    </source>
</evidence>
<gene>
    <name evidence="4" type="ORF">HNQ61_004813</name>
</gene>
<dbReference type="InterPro" id="IPR001478">
    <property type="entry name" value="PDZ"/>
</dbReference>
<dbReference type="PANTHER" id="PTHR34978:SF3">
    <property type="entry name" value="SLR0241 PROTEIN"/>
    <property type="match status" value="1"/>
</dbReference>
<reference evidence="4 5" key="1">
    <citation type="submission" date="2020-08" db="EMBL/GenBank/DDBJ databases">
        <title>Genomic Encyclopedia of Type Strains, Phase IV (KMG-IV): sequencing the most valuable type-strain genomes for metagenomic binning, comparative biology and taxonomic classification.</title>
        <authorList>
            <person name="Goeker M."/>
        </authorList>
    </citation>
    <scope>NUCLEOTIDE SEQUENCE [LARGE SCALE GENOMIC DNA]</scope>
    <source>
        <strain evidence="4 5">DSM 29007</strain>
    </source>
</reference>
<dbReference type="Pfam" id="PF05569">
    <property type="entry name" value="Peptidase_M56"/>
    <property type="match status" value="1"/>
</dbReference>
<comment type="caution">
    <text evidence="4">The sequence shown here is derived from an EMBL/GenBank/DDBJ whole genome shotgun (WGS) entry which is preliminary data.</text>
</comment>
<sequence>MILVRTLAVGILLAMAALGAERVAAWSGRPRRWIWLGALAGSLMVPALAFWAPALLPQVSRLCCGFSAPAAAPVTGGWIDVGDAPGPAQAAPAPNGPSAMERAAEVAGWAWLMSSGALLLLFAVTAARMHRARARWTPAVMDGAPVLLADRAGPAVIGVLRPAIVLPRWVADAPDEERRLIIAHEKEHLAARDTWVLAASAVLVALAPWNAALWWQHRRLRLALEIDCDARVLAREASPRAYGRALLRTAGASHRLSPLALAWGEPATHLEQRITAMTTPRPRRMRARALPVLALCAASVVIACDVADGRGPVATMKTLRRSPNPPTHANEATYWEQGGTGMVQVGVGASPAEQRRFGVGWALKGPIDISAGPPYPSYPNLATVAYVTAGSAAEEAGVLQGDTIVSVNGAEARRPEVFGRMDVTGERFVMRLRRGGVEREVTVVVRPPEGATAARDAQTPRAVVRARPAAPAADPARETRTAPAAVHAAPVRPAAPPVAASVRFTRPAASVVPAPAPAPAVQAARPAQDSTPRRDPRRFGMNYSYTGSARTLPDGRIVPSAPTRPRVSYVVPGSTVDRAGLQVGDSIMAVNGRSGEAPGLFHGSNVTGTRFVVRFRRDGVERETEFVIPPPSSEPAPAAPR</sequence>
<dbReference type="SMART" id="SM00228">
    <property type="entry name" value="PDZ"/>
    <property type="match status" value="2"/>
</dbReference>
<organism evidence="4 5">
    <name type="scientific">Longimicrobium terrae</name>
    <dbReference type="NCBI Taxonomy" id="1639882"/>
    <lineage>
        <taxon>Bacteria</taxon>
        <taxon>Pseudomonadati</taxon>
        <taxon>Gemmatimonadota</taxon>
        <taxon>Longimicrobiia</taxon>
        <taxon>Longimicrobiales</taxon>
        <taxon>Longimicrobiaceae</taxon>
        <taxon>Longimicrobium</taxon>
    </lineage>
</organism>
<dbReference type="InterPro" id="IPR036034">
    <property type="entry name" value="PDZ_sf"/>
</dbReference>
<evidence type="ECO:0000313" key="5">
    <source>
        <dbReference type="Proteomes" id="UP000582837"/>
    </source>
</evidence>
<feature type="compositionally biased region" description="Low complexity" evidence="1">
    <location>
        <begin position="457"/>
        <end position="474"/>
    </location>
</feature>
<dbReference type="Pfam" id="PF17820">
    <property type="entry name" value="PDZ_6"/>
    <property type="match status" value="1"/>
</dbReference>
<keyword evidence="2" id="KW-0472">Membrane</keyword>
<feature type="transmembrane region" description="Helical" evidence="2">
    <location>
        <begin position="32"/>
        <end position="52"/>
    </location>
</feature>
<protein>
    <recommendedName>
        <fullName evidence="3">PDZ domain-containing protein</fullName>
    </recommendedName>
</protein>
<feature type="region of interest" description="Disordered" evidence="1">
    <location>
        <begin position="516"/>
        <end position="546"/>
    </location>
</feature>
<feature type="domain" description="PDZ" evidence="3">
    <location>
        <begin position="567"/>
        <end position="602"/>
    </location>
</feature>
<keyword evidence="2" id="KW-1133">Transmembrane helix</keyword>
<accession>A0A841H5I5</accession>
<name>A0A841H5I5_9BACT</name>
<feature type="region of interest" description="Disordered" evidence="1">
    <location>
        <begin position="451"/>
        <end position="479"/>
    </location>
</feature>
<dbReference type="RefSeq" id="WP_170035084.1">
    <property type="nucleotide sequence ID" value="NZ_JABDTL010000001.1"/>
</dbReference>
<dbReference type="InterPro" id="IPR052173">
    <property type="entry name" value="Beta-lactam_resp_regulator"/>
</dbReference>
<feature type="compositionally biased region" description="Low complexity" evidence="1">
    <location>
        <begin position="516"/>
        <end position="528"/>
    </location>
</feature>
<proteinExistence type="predicted"/>
<dbReference type="CDD" id="cd07341">
    <property type="entry name" value="M56_BlaR1_MecR1_like"/>
    <property type="match status" value="1"/>
</dbReference>
<dbReference type="Proteomes" id="UP000582837">
    <property type="component" value="Unassembled WGS sequence"/>
</dbReference>
<dbReference type="InterPro" id="IPR008756">
    <property type="entry name" value="Peptidase_M56"/>
</dbReference>
<evidence type="ECO:0000256" key="1">
    <source>
        <dbReference type="SAM" id="MobiDB-lite"/>
    </source>
</evidence>
<dbReference type="InterPro" id="IPR041489">
    <property type="entry name" value="PDZ_6"/>
</dbReference>
<feature type="domain" description="PDZ" evidence="3">
    <location>
        <begin position="344"/>
        <end position="436"/>
    </location>
</feature>
<feature type="transmembrane region" description="Helical" evidence="2">
    <location>
        <begin position="106"/>
        <end position="127"/>
    </location>
</feature>
<keyword evidence="2" id="KW-0812">Transmembrane</keyword>
<evidence type="ECO:0000259" key="3">
    <source>
        <dbReference type="PROSITE" id="PS50106"/>
    </source>
</evidence>
<keyword evidence="5" id="KW-1185">Reference proteome</keyword>
<dbReference type="SUPFAM" id="SSF50156">
    <property type="entry name" value="PDZ domain-like"/>
    <property type="match status" value="2"/>
</dbReference>
<feature type="transmembrane region" description="Helical" evidence="2">
    <location>
        <begin position="195"/>
        <end position="215"/>
    </location>
</feature>
<dbReference type="AlphaFoldDB" id="A0A841H5I5"/>
<dbReference type="Gene3D" id="2.30.42.10">
    <property type="match status" value="2"/>
</dbReference>
<evidence type="ECO:0000256" key="2">
    <source>
        <dbReference type="SAM" id="Phobius"/>
    </source>
</evidence>
<dbReference type="PANTHER" id="PTHR34978">
    <property type="entry name" value="POSSIBLE SENSOR-TRANSDUCER PROTEIN BLAR"/>
    <property type="match status" value="1"/>
</dbReference>
<dbReference type="PROSITE" id="PS50106">
    <property type="entry name" value="PDZ"/>
    <property type="match status" value="2"/>
</dbReference>
<dbReference type="EMBL" id="JACHIA010000021">
    <property type="protein sequence ID" value="MBB6073146.1"/>
    <property type="molecule type" value="Genomic_DNA"/>
</dbReference>